<comment type="caution">
    <text evidence="6">The sequence shown here is derived from an EMBL/GenBank/DDBJ whole genome shotgun (WGS) entry which is preliminary data.</text>
</comment>
<dbReference type="PANTHER" id="PTHR13620:SF109">
    <property type="entry name" value="3'-5' EXONUCLEASE"/>
    <property type="match status" value="1"/>
</dbReference>
<protein>
    <recommendedName>
        <fullName evidence="8">Werner Syndrome-like exonuclease</fullName>
    </recommendedName>
</protein>
<accession>A0AAV5FTR1</accession>
<dbReference type="GO" id="GO:0008408">
    <property type="term" value="F:3'-5' exonuclease activity"/>
    <property type="evidence" value="ECO:0007669"/>
    <property type="project" value="UniProtKB-ARBA"/>
</dbReference>
<keyword evidence="2" id="KW-0479">Metal-binding</keyword>
<dbReference type="Proteomes" id="UP001054889">
    <property type="component" value="Unassembled WGS sequence"/>
</dbReference>
<dbReference type="CDD" id="cd06141">
    <property type="entry name" value="WRN_exo"/>
    <property type="match status" value="1"/>
</dbReference>
<evidence type="ECO:0000256" key="1">
    <source>
        <dbReference type="ARBA" id="ARBA00022722"/>
    </source>
</evidence>
<evidence type="ECO:0000256" key="2">
    <source>
        <dbReference type="ARBA" id="ARBA00022723"/>
    </source>
</evidence>
<feature type="compositionally biased region" description="Acidic residues" evidence="5">
    <location>
        <begin position="15"/>
        <end position="25"/>
    </location>
</feature>
<feature type="compositionally biased region" description="Low complexity" evidence="5">
    <location>
        <begin position="59"/>
        <end position="69"/>
    </location>
</feature>
<dbReference type="AlphaFoldDB" id="A0AAV5FTR1"/>
<reference evidence="6" key="2">
    <citation type="submission" date="2021-12" db="EMBL/GenBank/DDBJ databases">
        <title>Resequencing data analysis of finger millet.</title>
        <authorList>
            <person name="Hatakeyama M."/>
            <person name="Aluri S."/>
            <person name="Balachadran M.T."/>
            <person name="Sivarajan S.R."/>
            <person name="Poveda L."/>
            <person name="Shimizu-Inatsugi R."/>
            <person name="Schlapbach R."/>
            <person name="Sreeman S.M."/>
            <person name="Shimizu K.K."/>
        </authorList>
    </citation>
    <scope>NUCLEOTIDE SEQUENCE</scope>
</reference>
<evidence type="ECO:0000313" key="7">
    <source>
        <dbReference type="Proteomes" id="UP001054889"/>
    </source>
</evidence>
<keyword evidence="1" id="KW-0540">Nuclease</keyword>
<dbReference type="InterPro" id="IPR051132">
    <property type="entry name" value="3-5_Exonuclease_domain"/>
</dbReference>
<evidence type="ECO:0000313" key="6">
    <source>
        <dbReference type="EMBL" id="GJN38387.1"/>
    </source>
</evidence>
<evidence type="ECO:0000256" key="4">
    <source>
        <dbReference type="ARBA" id="ARBA00022839"/>
    </source>
</evidence>
<dbReference type="EMBL" id="BQKI01000096">
    <property type="protein sequence ID" value="GJN38387.1"/>
    <property type="molecule type" value="Genomic_DNA"/>
</dbReference>
<feature type="region of interest" description="Disordered" evidence="5">
    <location>
        <begin position="42"/>
        <end position="92"/>
    </location>
</feature>
<dbReference type="Gene3D" id="3.30.420.10">
    <property type="entry name" value="Ribonuclease H-like superfamily/Ribonuclease H"/>
    <property type="match status" value="2"/>
</dbReference>
<feature type="region of interest" description="Disordered" evidence="5">
    <location>
        <begin position="1"/>
        <end position="25"/>
    </location>
</feature>
<name>A0AAV5FTR1_ELECO</name>
<evidence type="ECO:0000256" key="3">
    <source>
        <dbReference type="ARBA" id="ARBA00022801"/>
    </source>
</evidence>
<evidence type="ECO:0008006" key="8">
    <source>
        <dbReference type="Google" id="ProtNLM"/>
    </source>
</evidence>
<dbReference type="GO" id="GO:0046872">
    <property type="term" value="F:metal ion binding"/>
    <property type="evidence" value="ECO:0007669"/>
    <property type="project" value="UniProtKB-KW"/>
</dbReference>
<proteinExistence type="predicted"/>
<dbReference type="PANTHER" id="PTHR13620">
    <property type="entry name" value="3-5 EXONUCLEASE"/>
    <property type="match status" value="1"/>
</dbReference>
<dbReference type="InterPro" id="IPR036397">
    <property type="entry name" value="RNaseH_sf"/>
</dbReference>
<feature type="compositionally biased region" description="Low complexity" evidence="5">
    <location>
        <begin position="1"/>
        <end position="12"/>
    </location>
</feature>
<keyword evidence="3" id="KW-0378">Hydrolase</keyword>
<dbReference type="SUPFAM" id="SSF53098">
    <property type="entry name" value="Ribonuclease H-like"/>
    <property type="match status" value="1"/>
</dbReference>
<sequence>MHPAAPSSSSPAGVNDDDDFHWDDAAEAELQAIEAAYASASASAKRRRLPDWTSPSPSPSCRPRYSHSPVSGGSTPSWVLSPHTPRGSVRARHQQISFSGKIVYCRTPSEVEKAATDIFVKIESMKAPGLVSLGFDLEWRPFPRRGEPPCKVAVMQLCMEKTLCYVMHIAHSGVPPMLKSLLEDSSSIKVSKFGQMFSFWLLPKPSNIRMGNWEAYVLSKHQLQYAATDAYISWYLYEVLQNLPDYNHEAELVSVKAT</sequence>
<keyword evidence="4" id="KW-0269">Exonuclease</keyword>
<keyword evidence="7" id="KW-1185">Reference proteome</keyword>
<evidence type="ECO:0000256" key="5">
    <source>
        <dbReference type="SAM" id="MobiDB-lite"/>
    </source>
</evidence>
<reference evidence="6" key="1">
    <citation type="journal article" date="2018" name="DNA Res.">
        <title>Multiple hybrid de novo genome assembly of finger millet, an orphan allotetraploid crop.</title>
        <authorList>
            <person name="Hatakeyama M."/>
            <person name="Aluri S."/>
            <person name="Balachadran M.T."/>
            <person name="Sivarajan S.R."/>
            <person name="Patrignani A."/>
            <person name="Gruter S."/>
            <person name="Poveda L."/>
            <person name="Shimizu-Inatsugi R."/>
            <person name="Baeten J."/>
            <person name="Francoijs K.J."/>
            <person name="Nataraja K.N."/>
            <person name="Reddy Y.A.N."/>
            <person name="Phadnis S."/>
            <person name="Ravikumar R.L."/>
            <person name="Schlapbach R."/>
            <person name="Sreeman S.M."/>
            <person name="Shimizu K.K."/>
        </authorList>
    </citation>
    <scope>NUCLEOTIDE SEQUENCE</scope>
</reference>
<dbReference type="InterPro" id="IPR012337">
    <property type="entry name" value="RNaseH-like_sf"/>
</dbReference>
<dbReference type="GO" id="GO:0003676">
    <property type="term" value="F:nucleic acid binding"/>
    <property type="evidence" value="ECO:0007669"/>
    <property type="project" value="InterPro"/>
</dbReference>
<organism evidence="6 7">
    <name type="scientific">Eleusine coracana subsp. coracana</name>
    <dbReference type="NCBI Taxonomy" id="191504"/>
    <lineage>
        <taxon>Eukaryota</taxon>
        <taxon>Viridiplantae</taxon>
        <taxon>Streptophyta</taxon>
        <taxon>Embryophyta</taxon>
        <taxon>Tracheophyta</taxon>
        <taxon>Spermatophyta</taxon>
        <taxon>Magnoliopsida</taxon>
        <taxon>Liliopsida</taxon>
        <taxon>Poales</taxon>
        <taxon>Poaceae</taxon>
        <taxon>PACMAD clade</taxon>
        <taxon>Chloridoideae</taxon>
        <taxon>Cynodonteae</taxon>
        <taxon>Eleusininae</taxon>
        <taxon>Eleusine</taxon>
    </lineage>
</organism>
<gene>
    <name evidence="6" type="primary">gb27423</name>
    <name evidence="6" type="ORF">PR202_gb27423</name>
</gene>